<dbReference type="AlphaFoldDB" id="A0A1C5GS07"/>
<sequence>MRAVLVVNPKATTTSERSRDVLVRALRSEVDLSVRYTRRRGHATALAREAAEEGVNVVVTLGGDGTVNEVVNGLMTANPPTVAGAATPAERLPALATVPGGSTNVFARALGLPREWPEGTSMILEGLRLGRHRTIGLGRADDRYFTFCAGFGIDAAVIHRVERARRRGRVSTPGLYLRSTVSQYFLASDRRHPAISLERPGEPAESELATVIIQNTAPWTYLGDREINPNPEASFDLGLDVLALRRLRVASTTRTVTQFFSRHPDPRGKQVLRMHDLAEFTLLAERPQAFQLDGDYLGEREKVRFTSIPAALRVIC</sequence>
<keyword evidence="5" id="KW-1185">Reference proteome</keyword>
<reference evidence="4 5" key="1">
    <citation type="submission" date="2016-06" db="EMBL/GenBank/DDBJ databases">
        <authorList>
            <person name="Kjaerup R.B."/>
            <person name="Dalgaard T.S."/>
            <person name="Juul-Madsen H.R."/>
        </authorList>
    </citation>
    <scope>NUCLEOTIDE SEQUENCE [LARGE SCALE GENOMIC DNA]</scope>
    <source>
        <strain evidence="4 5">DSM 43904</strain>
    </source>
</reference>
<accession>A0A1C5GS07</accession>
<dbReference type="EMBL" id="LT607750">
    <property type="protein sequence ID" value="SCG36576.1"/>
    <property type="molecule type" value="Genomic_DNA"/>
</dbReference>
<dbReference type="SUPFAM" id="SSF111331">
    <property type="entry name" value="NAD kinase/diacylglycerol kinase-like"/>
    <property type="match status" value="1"/>
</dbReference>
<organism evidence="4 5">
    <name type="scientific">Micromonospora echinaurantiaca</name>
    <dbReference type="NCBI Taxonomy" id="47857"/>
    <lineage>
        <taxon>Bacteria</taxon>
        <taxon>Bacillati</taxon>
        <taxon>Actinomycetota</taxon>
        <taxon>Actinomycetes</taxon>
        <taxon>Micromonosporales</taxon>
        <taxon>Micromonosporaceae</taxon>
        <taxon>Micromonospora</taxon>
    </lineage>
</organism>
<name>A0A1C5GS07_9ACTN</name>
<evidence type="ECO:0000256" key="2">
    <source>
        <dbReference type="ARBA" id="ARBA00005983"/>
    </source>
</evidence>
<dbReference type="InterPro" id="IPR050187">
    <property type="entry name" value="Lipid_Phosphate_FormReg"/>
</dbReference>
<dbReference type="InterPro" id="IPR001206">
    <property type="entry name" value="Diacylglycerol_kinase_cat_dom"/>
</dbReference>
<comment type="similarity">
    <text evidence="2">Belongs to the diacylglycerol/lipid kinase family.</text>
</comment>
<gene>
    <name evidence="4" type="ORF">GA0070609_0285</name>
</gene>
<keyword evidence="4" id="KW-0808">Transferase</keyword>
<keyword evidence="4" id="KW-0418">Kinase</keyword>
<dbReference type="GO" id="GO:0004143">
    <property type="term" value="F:ATP-dependent diacylglycerol kinase activity"/>
    <property type="evidence" value="ECO:0007669"/>
    <property type="project" value="TreeGrafter"/>
</dbReference>
<protein>
    <submittedName>
        <fullName evidence="4">Diacylglycerol kinase family enzyme</fullName>
    </submittedName>
</protein>
<dbReference type="PANTHER" id="PTHR12358">
    <property type="entry name" value="SPHINGOSINE KINASE"/>
    <property type="match status" value="1"/>
</dbReference>
<dbReference type="InterPro" id="IPR017438">
    <property type="entry name" value="ATP-NAD_kinase_N"/>
</dbReference>
<dbReference type="RefSeq" id="WP_088992112.1">
    <property type="nucleotide sequence ID" value="NZ_LT607750.1"/>
</dbReference>
<dbReference type="Gene3D" id="3.40.50.10330">
    <property type="entry name" value="Probable inorganic polyphosphate/atp-NAD kinase, domain 1"/>
    <property type="match status" value="1"/>
</dbReference>
<evidence type="ECO:0000259" key="3">
    <source>
        <dbReference type="PROSITE" id="PS50146"/>
    </source>
</evidence>
<dbReference type="GO" id="GO:0005886">
    <property type="term" value="C:plasma membrane"/>
    <property type="evidence" value="ECO:0007669"/>
    <property type="project" value="TreeGrafter"/>
</dbReference>
<dbReference type="PROSITE" id="PS50146">
    <property type="entry name" value="DAGK"/>
    <property type="match status" value="1"/>
</dbReference>
<dbReference type="Gene3D" id="2.60.200.40">
    <property type="match status" value="1"/>
</dbReference>
<proteinExistence type="inferred from homology"/>
<evidence type="ECO:0000256" key="1">
    <source>
        <dbReference type="ARBA" id="ARBA00001946"/>
    </source>
</evidence>
<comment type="cofactor">
    <cofactor evidence="1">
        <name>Mg(2+)</name>
        <dbReference type="ChEBI" id="CHEBI:18420"/>
    </cofactor>
</comment>
<dbReference type="Pfam" id="PF00781">
    <property type="entry name" value="DAGK_cat"/>
    <property type="match status" value="1"/>
</dbReference>
<dbReference type="SMART" id="SM00046">
    <property type="entry name" value="DAGKc"/>
    <property type="match status" value="1"/>
</dbReference>
<dbReference type="InterPro" id="IPR016064">
    <property type="entry name" value="NAD/diacylglycerol_kinase_sf"/>
</dbReference>
<evidence type="ECO:0000313" key="4">
    <source>
        <dbReference type="EMBL" id="SCG36576.1"/>
    </source>
</evidence>
<dbReference type="PANTHER" id="PTHR12358:SF106">
    <property type="entry name" value="LIPID KINASE YEGS"/>
    <property type="match status" value="1"/>
</dbReference>
<evidence type="ECO:0000313" key="5">
    <source>
        <dbReference type="Proteomes" id="UP000198217"/>
    </source>
</evidence>
<dbReference type="Proteomes" id="UP000198217">
    <property type="component" value="Chromosome I"/>
</dbReference>
<feature type="domain" description="DAGKc" evidence="3">
    <location>
        <begin position="1"/>
        <end position="144"/>
    </location>
</feature>